<protein>
    <submittedName>
        <fullName evidence="2">Putative secreted salivary protein</fullName>
    </submittedName>
</protein>
<dbReference type="EMBL" id="EF179389">
    <property type="protein sequence ID" value="ABM55395.1"/>
    <property type="molecule type" value="mRNA"/>
</dbReference>
<reference evidence="2" key="1">
    <citation type="journal article" date="2007" name="BMC Genomics">
        <title>An insight into the sialome of the oriental rat flea, Xenopsylla cheopis (Rots).</title>
        <authorList>
            <person name="Andersen J.F."/>
            <person name="Hinnebusch B.J."/>
            <person name="Lucas D.A."/>
            <person name="Conrads T.P."/>
            <person name="Veenstra T.D."/>
            <person name="Pham V.M."/>
            <person name="Ribeiro J.M."/>
        </authorList>
    </citation>
    <scope>NUCLEOTIDE SEQUENCE</scope>
    <source>
        <tissue evidence="2">Salivary gland</tissue>
    </source>
</reference>
<accession>A2IA75</accession>
<evidence type="ECO:0000256" key="1">
    <source>
        <dbReference type="SAM" id="SignalP"/>
    </source>
</evidence>
<feature type="signal peptide" evidence="1">
    <location>
        <begin position="1"/>
        <end position="21"/>
    </location>
</feature>
<feature type="chain" id="PRO_5002644312" evidence="1">
    <location>
        <begin position="22"/>
        <end position="81"/>
    </location>
</feature>
<evidence type="ECO:0000313" key="2">
    <source>
        <dbReference type="EMBL" id="ABM55395.1"/>
    </source>
</evidence>
<keyword evidence="1" id="KW-0732">Signal</keyword>
<dbReference type="AlphaFoldDB" id="A2IA75"/>
<proteinExistence type="evidence at transcript level"/>
<organism evidence="2">
    <name type="scientific">Xenopsylla cheopis</name>
    <name type="common">Oriental rat flea</name>
    <name type="synonym">Pulex cheopis</name>
    <dbReference type="NCBI Taxonomy" id="163159"/>
    <lineage>
        <taxon>Eukaryota</taxon>
        <taxon>Metazoa</taxon>
        <taxon>Ecdysozoa</taxon>
        <taxon>Arthropoda</taxon>
        <taxon>Hexapoda</taxon>
        <taxon>Insecta</taxon>
        <taxon>Pterygota</taxon>
        <taxon>Neoptera</taxon>
        <taxon>Endopterygota</taxon>
        <taxon>Siphonaptera</taxon>
        <taxon>Pulicidae</taxon>
        <taxon>Xenopsyllinae</taxon>
        <taxon>Xenopsylla</taxon>
    </lineage>
</organism>
<name>A2IA75_XENCH</name>
<sequence length="81" mass="8822">MKFLFGIFVIFAILCIKLISARDNNCYQRPGIIVVPGGCKDKNDVEGCKQQCQQHCGGYNQKTVRCGGTYSPSTLCSCVGP</sequence>